<dbReference type="FunFam" id="3.10.20.740:FF:000001">
    <property type="entry name" value="NADH-quinone oxidoreductase subunit G"/>
    <property type="match status" value="1"/>
</dbReference>
<sequence>MGIVTIEIDGQSYEAETGSMIIEVADDAGVHIPRFCYHKKLSVAANCRMCLVDVTNLPKAVPACATSVADGMKILTQSEKALMAQKSVMEFLLINHPLDCPICDQGGECELQDVAMGYGNDVSRFSEGKRVVNDKDIGPLIETDMTRCIHCTRCVRFGTEIVGLREMGATGRGEHMEIGTFVESSLVSELAGNIIDLCPVGALTAKPSLFKARAWELQATPSISPHDCLGTNLDIHHRRGQVIRVVPKENESINEVWITDRDRFSYQSLNESKRLLHPMIKQDGQWQQVSWEKALTETVEQLKKIIGTHGAEGIGALASPSSTLEEFYLLQSLFRGLGSHNIDHRLRQIDFSTQHDDPMFPKIDFSLADLDDMDATLLVAANLRNEQPLLSIRLRKSTRYGRVMAIAPFEYQEHFRIDPYIHVPSNALISNLQGVAAALVTQQKGSVSAHLTELFLNVTPTPEQETIANELRINEHACIVIGQTALEHSLSGHIRWLGRTISRLSGCKYGELTPGANSAGGYIAGALPHRTCVGVESKISGWTTQQMLQKGLPGFLLLNTEPELDSSYRESARQALKDSECVVALSAFAEGEMMEYANILLPTATFTETSGTFISIEGNWQTFRAAVPAKGEARPAWKILRVLGNLFGLSSFDYNSSEDVKLKLLKKYEASTDAHVGHLHNPEQLEQGGELPKALSLYDSDSLVRRARCLQQTPQGLSNWRRDQIIKLTNFVAATQIPVKEVGDA</sequence>
<feature type="domain" description="4Fe-4S His(Cys)3-ligated-type" evidence="14">
    <location>
        <begin position="80"/>
        <end position="119"/>
    </location>
</feature>
<dbReference type="InterPro" id="IPR001041">
    <property type="entry name" value="2Fe-2S_ferredoxin-type"/>
</dbReference>
<evidence type="ECO:0000256" key="5">
    <source>
        <dbReference type="ARBA" id="ARBA00022967"/>
    </source>
</evidence>
<evidence type="ECO:0000259" key="14">
    <source>
        <dbReference type="PROSITE" id="PS51839"/>
    </source>
</evidence>
<dbReference type="GO" id="GO:0051539">
    <property type="term" value="F:4 iron, 4 sulfur cluster binding"/>
    <property type="evidence" value="ECO:0007669"/>
    <property type="project" value="UniProtKB-KW"/>
</dbReference>
<dbReference type="InterPro" id="IPR036010">
    <property type="entry name" value="2Fe-2S_ferredoxin-like_sf"/>
</dbReference>
<comment type="similarity">
    <text evidence="2 11">Belongs to the complex I 75 kDa subunit family.</text>
</comment>
<keyword evidence="5 11" id="KW-1278">Translocase</keyword>
<dbReference type="SUPFAM" id="SSF54292">
    <property type="entry name" value="2Fe-2S ferredoxin-like"/>
    <property type="match status" value="1"/>
</dbReference>
<comment type="cofactor">
    <cofactor evidence="11">
        <name>[2Fe-2S] cluster</name>
        <dbReference type="ChEBI" id="CHEBI:190135"/>
    </cofactor>
    <text evidence="11">Binds 1 [2Fe-2S] cluster per subunit.</text>
</comment>
<protein>
    <recommendedName>
        <fullName evidence="11">NADH-quinone oxidoreductase</fullName>
        <ecNumber evidence="11">7.1.1.-</ecNumber>
    </recommendedName>
</protein>
<evidence type="ECO:0000259" key="12">
    <source>
        <dbReference type="PROSITE" id="PS51085"/>
    </source>
</evidence>
<dbReference type="Gene3D" id="3.40.50.740">
    <property type="match status" value="2"/>
</dbReference>
<dbReference type="SMART" id="SM00929">
    <property type="entry name" value="NADH-G_4Fe-4S_3"/>
    <property type="match status" value="1"/>
</dbReference>
<dbReference type="GO" id="GO:0048038">
    <property type="term" value="F:quinone binding"/>
    <property type="evidence" value="ECO:0007669"/>
    <property type="project" value="UniProtKB-UniRule"/>
</dbReference>
<dbReference type="EMBL" id="CP133548">
    <property type="protein sequence ID" value="WMS86517.1"/>
    <property type="molecule type" value="Genomic_DNA"/>
</dbReference>
<dbReference type="InterPro" id="IPR054351">
    <property type="entry name" value="NADH_UbQ_OxRdtase_ferredoxin"/>
</dbReference>
<dbReference type="PROSITE" id="PS51839">
    <property type="entry name" value="4FE4S_HC3"/>
    <property type="match status" value="1"/>
</dbReference>
<dbReference type="PANTHER" id="PTHR43105">
    <property type="entry name" value="RESPIRATORY NITRATE REDUCTASE"/>
    <property type="match status" value="1"/>
</dbReference>
<name>A0AA51RRW8_9GAMM</name>
<keyword evidence="11" id="KW-0874">Quinone</keyword>
<dbReference type="GO" id="GO:0046872">
    <property type="term" value="F:metal ion binding"/>
    <property type="evidence" value="ECO:0007669"/>
    <property type="project" value="UniProtKB-UniRule"/>
</dbReference>
<dbReference type="PROSITE" id="PS00643">
    <property type="entry name" value="COMPLEX1_75K_3"/>
    <property type="match status" value="1"/>
</dbReference>
<feature type="domain" description="2Fe-2S ferredoxin-type" evidence="12">
    <location>
        <begin position="2"/>
        <end position="80"/>
    </location>
</feature>
<dbReference type="GO" id="GO:0008137">
    <property type="term" value="F:NADH dehydrogenase (ubiquinone) activity"/>
    <property type="evidence" value="ECO:0007669"/>
    <property type="project" value="UniProtKB-UniRule"/>
</dbReference>
<dbReference type="Gene3D" id="3.40.228.10">
    <property type="entry name" value="Dimethylsulfoxide Reductase, domain 2"/>
    <property type="match status" value="1"/>
</dbReference>
<evidence type="ECO:0000256" key="1">
    <source>
        <dbReference type="ARBA" id="ARBA00001966"/>
    </source>
</evidence>
<dbReference type="AlphaFoldDB" id="A0AA51RRW8"/>
<evidence type="ECO:0000256" key="11">
    <source>
        <dbReference type="RuleBase" id="RU003525"/>
    </source>
</evidence>
<dbReference type="InterPro" id="IPR050123">
    <property type="entry name" value="Prok_molybdopt-oxidoreductase"/>
</dbReference>
<evidence type="ECO:0000256" key="9">
    <source>
        <dbReference type="ARBA" id="ARBA00026021"/>
    </source>
</evidence>
<evidence type="ECO:0000256" key="3">
    <source>
        <dbReference type="ARBA" id="ARBA00022485"/>
    </source>
</evidence>
<keyword evidence="4 11" id="KW-0479">Metal-binding</keyword>
<organism evidence="15 16">
    <name type="scientific">Pleionea litopenaei</name>
    <dbReference type="NCBI Taxonomy" id="3070815"/>
    <lineage>
        <taxon>Bacteria</taxon>
        <taxon>Pseudomonadati</taxon>
        <taxon>Pseudomonadota</taxon>
        <taxon>Gammaproteobacteria</taxon>
        <taxon>Oceanospirillales</taxon>
        <taxon>Pleioneaceae</taxon>
        <taxon>Pleionea</taxon>
    </lineage>
</organism>
<dbReference type="RefSeq" id="WP_309201662.1">
    <property type="nucleotide sequence ID" value="NZ_CP133548.1"/>
</dbReference>
<dbReference type="InterPro" id="IPR019574">
    <property type="entry name" value="NADH_UbQ_OxRdtase_Gsu_4Fe4S-bd"/>
</dbReference>
<dbReference type="PANTHER" id="PTHR43105:SF13">
    <property type="entry name" value="NADH-UBIQUINONE OXIDOREDUCTASE 75 KDA SUBUNIT, MITOCHONDRIAL"/>
    <property type="match status" value="1"/>
</dbReference>
<dbReference type="GO" id="GO:0016020">
    <property type="term" value="C:membrane"/>
    <property type="evidence" value="ECO:0007669"/>
    <property type="project" value="InterPro"/>
</dbReference>
<accession>A0AA51RRW8</accession>
<evidence type="ECO:0000313" key="15">
    <source>
        <dbReference type="EMBL" id="WMS86517.1"/>
    </source>
</evidence>
<dbReference type="Pfam" id="PF22151">
    <property type="entry name" value="Fer4_NDSU1"/>
    <property type="match status" value="1"/>
</dbReference>
<dbReference type="Pfam" id="PF13510">
    <property type="entry name" value="Fer2_4"/>
    <property type="match status" value="1"/>
</dbReference>
<evidence type="ECO:0000256" key="2">
    <source>
        <dbReference type="ARBA" id="ARBA00005404"/>
    </source>
</evidence>
<dbReference type="Pfam" id="PF22117">
    <property type="entry name" value="Fer4_Nqo3"/>
    <property type="match status" value="1"/>
</dbReference>
<evidence type="ECO:0000256" key="6">
    <source>
        <dbReference type="ARBA" id="ARBA00023004"/>
    </source>
</evidence>
<feature type="domain" description="4Fe-4S Mo/W bis-MGD-type" evidence="13">
    <location>
        <begin position="217"/>
        <end position="273"/>
    </location>
</feature>
<evidence type="ECO:0000256" key="10">
    <source>
        <dbReference type="ARBA" id="ARBA00047712"/>
    </source>
</evidence>
<dbReference type="KEGG" id="plei:Q9312_14950"/>
<comment type="function">
    <text evidence="11">NDH-1 shuttles electrons from NADH, via FMN and iron-sulfur (Fe-S) centers, to quinones in the respiratory chain. Couples the redox reaction to proton translocation (for every two electrons transferred, four hydrogen ions are translocated across the cytoplasmic membrane), and thus conserves the redox energy in a proton gradient.</text>
</comment>
<dbReference type="InterPro" id="IPR010228">
    <property type="entry name" value="NADH_UbQ_OxRdtase_Gsu"/>
</dbReference>
<dbReference type="Gene3D" id="3.10.20.740">
    <property type="match status" value="1"/>
</dbReference>
<keyword evidence="7 11" id="KW-0411">Iron-sulfur</keyword>
<dbReference type="GO" id="GO:0051537">
    <property type="term" value="F:2 iron, 2 sulfur cluster binding"/>
    <property type="evidence" value="ECO:0007669"/>
    <property type="project" value="UniProtKB-UniRule"/>
</dbReference>
<dbReference type="InterPro" id="IPR006963">
    <property type="entry name" value="Mopterin_OxRdtase_4Fe-4S_dom"/>
</dbReference>
<gene>
    <name evidence="15" type="primary">nuoG</name>
    <name evidence="15" type="ORF">Q9312_14950</name>
</gene>
<evidence type="ECO:0000313" key="16">
    <source>
        <dbReference type="Proteomes" id="UP001239782"/>
    </source>
</evidence>
<dbReference type="SUPFAM" id="SSF53706">
    <property type="entry name" value="Formate dehydrogenase/DMSO reductase, domains 1-3"/>
    <property type="match status" value="1"/>
</dbReference>
<dbReference type="InterPro" id="IPR006656">
    <property type="entry name" value="Mopterin_OxRdtase"/>
</dbReference>
<dbReference type="CDD" id="cd00207">
    <property type="entry name" value="fer2"/>
    <property type="match status" value="1"/>
</dbReference>
<dbReference type="PROSITE" id="PS51085">
    <property type="entry name" value="2FE2S_FER_2"/>
    <property type="match status" value="1"/>
</dbReference>
<dbReference type="GO" id="GO:0016651">
    <property type="term" value="F:oxidoreductase activity, acting on NAD(P)H"/>
    <property type="evidence" value="ECO:0007669"/>
    <property type="project" value="InterPro"/>
</dbReference>
<dbReference type="Pfam" id="PF00384">
    <property type="entry name" value="Molybdopterin"/>
    <property type="match status" value="1"/>
</dbReference>
<reference evidence="15 16" key="1">
    <citation type="submission" date="2023-08" db="EMBL/GenBank/DDBJ databases">
        <title>Pleionea litopenaei sp. nov., isolated from stomach of juvenile Litopenaeus vannamei.</title>
        <authorList>
            <person name="Rho A.M."/>
            <person name="Hwang C.Y."/>
        </authorList>
    </citation>
    <scope>NUCLEOTIDE SEQUENCE [LARGE SCALE GENOMIC DNA]</scope>
    <source>
        <strain evidence="15 16">HL-JVS1</strain>
    </source>
</reference>
<dbReference type="PROSITE" id="PS00641">
    <property type="entry name" value="COMPLEX1_75K_1"/>
    <property type="match status" value="1"/>
</dbReference>
<evidence type="ECO:0000259" key="13">
    <source>
        <dbReference type="PROSITE" id="PS51669"/>
    </source>
</evidence>
<evidence type="ECO:0000256" key="7">
    <source>
        <dbReference type="ARBA" id="ARBA00023014"/>
    </source>
</evidence>
<keyword evidence="8 11" id="KW-0520">NAD</keyword>
<keyword evidence="11" id="KW-0001">2Fe-2S</keyword>
<dbReference type="InterPro" id="IPR000283">
    <property type="entry name" value="NADH_UbQ_OxRdtase_75kDa_su_CS"/>
</dbReference>
<dbReference type="Pfam" id="PF10588">
    <property type="entry name" value="NADH-G_4Fe-4S_3"/>
    <property type="match status" value="1"/>
</dbReference>
<dbReference type="Gene3D" id="3.30.70.20">
    <property type="match status" value="1"/>
</dbReference>
<keyword evidence="6 11" id="KW-0408">Iron</keyword>
<dbReference type="SUPFAM" id="SSF54862">
    <property type="entry name" value="4Fe-4S ferredoxins"/>
    <property type="match status" value="1"/>
</dbReference>
<evidence type="ECO:0000256" key="4">
    <source>
        <dbReference type="ARBA" id="ARBA00022723"/>
    </source>
</evidence>
<dbReference type="Proteomes" id="UP001239782">
    <property type="component" value="Chromosome"/>
</dbReference>
<dbReference type="FunFam" id="3.30.70.20:FF:000002">
    <property type="entry name" value="NADH-ubiquinone oxidoreductase 75 kDa subunit"/>
    <property type="match status" value="1"/>
</dbReference>
<dbReference type="EC" id="7.1.1.-" evidence="11"/>
<keyword evidence="16" id="KW-1185">Reference proteome</keyword>
<comment type="cofactor">
    <cofactor evidence="1 11">
        <name>[4Fe-4S] cluster</name>
        <dbReference type="ChEBI" id="CHEBI:49883"/>
    </cofactor>
</comment>
<keyword evidence="3 11" id="KW-0004">4Fe-4S</keyword>
<dbReference type="NCBIfam" id="TIGR01973">
    <property type="entry name" value="NuoG"/>
    <property type="match status" value="1"/>
</dbReference>
<evidence type="ECO:0000256" key="8">
    <source>
        <dbReference type="ARBA" id="ARBA00023027"/>
    </source>
</evidence>
<dbReference type="GO" id="GO:0042773">
    <property type="term" value="P:ATP synthesis coupled electron transport"/>
    <property type="evidence" value="ECO:0007669"/>
    <property type="project" value="InterPro"/>
</dbReference>
<proteinExistence type="inferred from homology"/>
<comment type="catalytic activity">
    <reaction evidence="10 11">
        <text>a quinone + NADH + 5 H(+)(in) = a quinol + NAD(+) + 4 H(+)(out)</text>
        <dbReference type="Rhea" id="RHEA:57888"/>
        <dbReference type="ChEBI" id="CHEBI:15378"/>
        <dbReference type="ChEBI" id="CHEBI:24646"/>
        <dbReference type="ChEBI" id="CHEBI:57540"/>
        <dbReference type="ChEBI" id="CHEBI:57945"/>
        <dbReference type="ChEBI" id="CHEBI:132124"/>
    </reaction>
</comment>
<dbReference type="PROSITE" id="PS00642">
    <property type="entry name" value="COMPLEX1_75K_2"/>
    <property type="match status" value="1"/>
</dbReference>
<comment type="subunit">
    <text evidence="9">Composed of 13 different subunits. Subunits NuoCD, E, F, and G constitute the peripheral sector of the complex.</text>
</comment>
<dbReference type="PROSITE" id="PS51669">
    <property type="entry name" value="4FE4S_MOW_BIS_MGD"/>
    <property type="match status" value="1"/>
</dbReference>